<gene>
    <name evidence="2" type="ORF">ARMGADRAFT_1082407</name>
</gene>
<keyword evidence="3" id="KW-1185">Reference proteome</keyword>
<dbReference type="Proteomes" id="UP000217790">
    <property type="component" value="Unassembled WGS sequence"/>
</dbReference>
<reference evidence="3" key="1">
    <citation type="journal article" date="2017" name="Nat. Ecol. Evol.">
        <title>Genome expansion and lineage-specific genetic innovations in the forest pathogenic fungi Armillaria.</title>
        <authorList>
            <person name="Sipos G."/>
            <person name="Prasanna A.N."/>
            <person name="Walter M.C."/>
            <person name="O'Connor E."/>
            <person name="Balint B."/>
            <person name="Krizsan K."/>
            <person name="Kiss B."/>
            <person name="Hess J."/>
            <person name="Varga T."/>
            <person name="Slot J."/>
            <person name="Riley R."/>
            <person name="Boka B."/>
            <person name="Rigling D."/>
            <person name="Barry K."/>
            <person name="Lee J."/>
            <person name="Mihaltcheva S."/>
            <person name="LaButti K."/>
            <person name="Lipzen A."/>
            <person name="Waldron R."/>
            <person name="Moloney N.M."/>
            <person name="Sperisen C."/>
            <person name="Kredics L."/>
            <person name="Vagvoelgyi C."/>
            <person name="Patrignani A."/>
            <person name="Fitzpatrick D."/>
            <person name="Nagy I."/>
            <person name="Doyle S."/>
            <person name="Anderson J.B."/>
            <person name="Grigoriev I.V."/>
            <person name="Gueldener U."/>
            <person name="Muensterkoetter M."/>
            <person name="Nagy L.G."/>
        </authorList>
    </citation>
    <scope>NUCLEOTIDE SEQUENCE [LARGE SCALE GENOMIC DNA]</scope>
    <source>
        <strain evidence="3">Ar21-2</strain>
    </source>
</reference>
<proteinExistence type="predicted"/>
<feature type="compositionally biased region" description="Polar residues" evidence="1">
    <location>
        <begin position="96"/>
        <end position="109"/>
    </location>
</feature>
<feature type="region of interest" description="Disordered" evidence="1">
    <location>
        <begin position="71"/>
        <end position="124"/>
    </location>
</feature>
<sequence>MAMGFQWPEIDKKGFSKVEKSFLHFGLKSFSEEERNGKTLKETTINKEDAVLALVAPLPPLQMVKMAPISNISDRSPLPSSPSEVLKSSIAKSPCPLSNKTVEPSTEKSPSFKEVLKSSAGQDH</sequence>
<organism evidence="2 3">
    <name type="scientific">Armillaria gallica</name>
    <name type="common">Bulbous honey fungus</name>
    <name type="synonym">Armillaria bulbosa</name>
    <dbReference type="NCBI Taxonomy" id="47427"/>
    <lineage>
        <taxon>Eukaryota</taxon>
        <taxon>Fungi</taxon>
        <taxon>Dikarya</taxon>
        <taxon>Basidiomycota</taxon>
        <taxon>Agaricomycotina</taxon>
        <taxon>Agaricomycetes</taxon>
        <taxon>Agaricomycetidae</taxon>
        <taxon>Agaricales</taxon>
        <taxon>Marasmiineae</taxon>
        <taxon>Physalacriaceae</taxon>
        <taxon>Armillaria</taxon>
    </lineage>
</organism>
<feature type="compositionally biased region" description="Basic and acidic residues" evidence="1">
    <location>
        <begin position="110"/>
        <end position="124"/>
    </location>
</feature>
<accession>A0A2H3D609</accession>
<evidence type="ECO:0000313" key="2">
    <source>
        <dbReference type="EMBL" id="PBK90675.1"/>
    </source>
</evidence>
<evidence type="ECO:0000256" key="1">
    <source>
        <dbReference type="SAM" id="MobiDB-lite"/>
    </source>
</evidence>
<evidence type="ECO:0000313" key="3">
    <source>
        <dbReference type="Proteomes" id="UP000217790"/>
    </source>
</evidence>
<dbReference type="AlphaFoldDB" id="A0A2H3D609"/>
<name>A0A2H3D609_ARMGA</name>
<dbReference type="InParanoid" id="A0A2H3D609"/>
<protein>
    <submittedName>
        <fullName evidence="2">Uncharacterized protein</fullName>
    </submittedName>
</protein>
<dbReference type="EMBL" id="KZ293664">
    <property type="protein sequence ID" value="PBK90675.1"/>
    <property type="molecule type" value="Genomic_DNA"/>
</dbReference>